<sequence length="120" mass="12745">MEAQADASGDDLAAMREQCQSLEEAISFRQETQLGLVASLQRLIPDLVPSLDRSLRIIAAFNDRPFKPNVKSIIIAKSGSGGRGASRRGPVECRLAEGVGEGGQERGQAVQAIGIQERGA</sequence>
<keyword evidence="1" id="KW-0175">Coiled coil</keyword>
<dbReference type="Proteomes" id="UP000479710">
    <property type="component" value="Unassembled WGS sequence"/>
</dbReference>
<protein>
    <submittedName>
        <fullName evidence="2">Uncharacterized protein</fullName>
    </submittedName>
</protein>
<proteinExistence type="predicted"/>
<keyword evidence="3" id="KW-1185">Reference proteome</keyword>
<organism evidence="2 3">
    <name type="scientific">Oryza meyeriana var. granulata</name>
    <dbReference type="NCBI Taxonomy" id="110450"/>
    <lineage>
        <taxon>Eukaryota</taxon>
        <taxon>Viridiplantae</taxon>
        <taxon>Streptophyta</taxon>
        <taxon>Embryophyta</taxon>
        <taxon>Tracheophyta</taxon>
        <taxon>Spermatophyta</taxon>
        <taxon>Magnoliopsida</taxon>
        <taxon>Liliopsida</taxon>
        <taxon>Poales</taxon>
        <taxon>Poaceae</taxon>
        <taxon>BOP clade</taxon>
        <taxon>Oryzoideae</taxon>
        <taxon>Oryzeae</taxon>
        <taxon>Oryzinae</taxon>
        <taxon>Oryza</taxon>
        <taxon>Oryza meyeriana</taxon>
    </lineage>
</organism>
<reference evidence="2 3" key="1">
    <citation type="submission" date="2019-11" db="EMBL/GenBank/DDBJ databases">
        <title>Whole genome sequence of Oryza granulata.</title>
        <authorList>
            <person name="Li W."/>
        </authorList>
    </citation>
    <scope>NUCLEOTIDE SEQUENCE [LARGE SCALE GENOMIC DNA]</scope>
    <source>
        <strain evidence="3">cv. Menghai</strain>
        <tissue evidence="2">Leaf</tissue>
    </source>
</reference>
<accession>A0A6G1EMX4</accession>
<evidence type="ECO:0000313" key="2">
    <source>
        <dbReference type="EMBL" id="KAF0925976.1"/>
    </source>
</evidence>
<feature type="coiled-coil region" evidence="1">
    <location>
        <begin position="5"/>
        <end position="32"/>
    </location>
</feature>
<dbReference type="EMBL" id="SPHZ02000003">
    <property type="protein sequence ID" value="KAF0925976.1"/>
    <property type="molecule type" value="Genomic_DNA"/>
</dbReference>
<name>A0A6G1EMX4_9ORYZ</name>
<evidence type="ECO:0000256" key="1">
    <source>
        <dbReference type="SAM" id="Coils"/>
    </source>
</evidence>
<dbReference type="AlphaFoldDB" id="A0A6G1EMX4"/>
<gene>
    <name evidence="2" type="ORF">E2562_019044</name>
</gene>
<comment type="caution">
    <text evidence="2">The sequence shown here is derived from an EMBL/GenBank/DDBJ whole genome shotgun (WGS) entry which is preliminary data.</text>
</comment>
<evidence type="ECO:0000313" key="3">
    <source>
        <dbReference type="Proteomes" id="UP000479710"/>
    </source>
</evidence>